<feature type="transmembrane region" description="Helical" evidence="7">
    <location>
        <begin position="148"/>
        <end position="168"/>
    </location>
</feature>
<dbReference type="Proteomes" id="UP000285120">
    <property type="component" value="Unassembled WGS sequence"/>
</dbReference>
<organism evidence="9 10">
    <name type="scientific">Sinobaca qinghaiensis</name>
    <dbReference type="NCBI Taxonomy" id="342944"/>
    <lineage>
        <taxon>Bacteria</taxon>
        <taxon>Bacillati</taxon>
        <taxon>Bacillota</taxon>
        <taxon>Bacilli</taxon>
        <taxon>Bacillales</taxon>
        <taxon>Sporolactobacillaceae</taxon>
        <taxon>Sinobaca</taxon>
    </lineage>
</organism>
<gene>
    <name evidence="9" type="ORF">ATL39_1616</name>
</gene>
<keyword evidence="6 7" id="KW-0472">Membrane</keyword>
<feature type="transmembrane region" description="Helical" evidence="7">
    <location>
        <begin position="91"/>
        <end position="112"/>
    </location>
</feature>
<keyword evidence="3" id="KW-1003">Cell membrane</keyword>
<dbReference type="GO" id="GO:0005886">
    <property type="term" value="C:plasma membrane"/>
    <property type="evidence" value="ECO:0007669"/>
    <property type="project" value="UniProtKB-SubCell"/>
</dbReference>
<dbReference type="AlphaFoldDB" id="A0A419V4A8"/>
<feature type="domain" description="EamA" evidence="8">
    <location>
        <begin position="2"/>
        <end position="135"/>
    </location>
</feature>
<evidence type="ECO:0000256" key="1">
    <source>
        <dbReference type="ARBA" id="ARBA00004651"/>
    </source>
</evidence>
<feature type="transmembrane region" description="Helical" evidence="7">
    <location>
        <begin position="215"/>
        <end position="233"/>
    </location>
</feature>
<feature type="transmembrane region" description="Helical" evidence="7">
    <location>
        <begin position="245"/>
        <end position="264"/>
    </location>
</feature>
<keyword evidence="4 7" id="KW-0812">Transmembrane</keyword>
<keyword evidence="10" id="KW-1185">Reference proteome</keyword>
<name>A0A419V4A8_9BACL</name>
<dbReference type="SUPFAM" id="SSF103481">
    <property type="entry name" value="Multidrug resistance efflux transporter EmrE"/>
    <property type="match status" value="2"/>
</dbReference>
<dbReference type="EMBL" id="RAPK01000008">
    <property type="protein sequence ID" value="RKD73324.1"/>
    <property type="molecule type" value="Genomic_DNA"/>
</dbReference>
<evidence type="ECO:0000256" key="4">
    <source>
        <dbReference type="ARBA" id="ARBA00022692"/>
    </source>
</evidence>
<dbReference type="Gene3D" id="1.10.3730.20">
    <property type="match status" value="1"/>
</dbReference>
<comment type="caution">
    <text evidence="9">The sequence shown here is derived from an EMBL/GenBank/DDBJ whole genome shotgun (WGS) entry which is preliminary data.</text>
</comment>
<feature type="transmembrane region" description="Helical" evidence="7">
    <location>
        <begin position="5"/>
        <end position="21"/>
    </location>
</feature>
<dbReference type="InterPro" id="IPR050638">
    <property type="entry name" value="AA-Vitamin_Transporters"/>
</dbReference>
<evidence type="ECO:0000256" key="7">
    <source>
        <dbReference type="SAM" id="Phobius"/>
    </source>
</evidence>
<protein>
    <submittedName>
        <fullName evidence="9">Drug/metabolite transporter (DMT)-like permease</fullName>
    </submittedName>
</protein>
<feature type="domain" description="EamA" evidence="8">
    <location>
        <begin position="150"/>
        <end position="287"/>
    </location>
</feature>
<feature type="transmembrane region" description="Helical" evidence="7">
    <location>
        <begin position="27"/>
        <end position="45"/>
    </location>
</feature>
<evidence type="ECO:0000256" key="6">
    <source>
        <dbReference type="ARBA" id="ARBA00023136"/>
    </source>
</evidence>
<feature type="transmembrane region" description="Helical" evidence="7">
    <location>
        <begin position="119"/>
        <end position="136"/>
    </location>
</feature>
<comment type="similarity">
    <text evidence="2">Belongs to the EamA transporter family.</text>
</comment>
<comment type="subcellular location">
    <subcellularLocation>
        <location evidence="1">Cell membrane</location>
        <topology evidence="1">Multi-pass membrane protein</topology>
    </subcellularLocation>
</comment>
<evidence type="ECO:0000256" key="2">
    <source>
        <dbReference type="ARBA" id="ARBA00007362"/>
    </source>
</evidence>
<proteinExistence type="inferred from homology"/>
<dbReference type="Pfam" id="PF00892">
    <property type="entry name" value="EamA"/>
    <property type="match status" value="2"/>
</dbReference>
<feature type="transmembrane region" description="Helical" evidence="7">
    <location>
        <begin position="180"/>
        <end position="203"/>
    </location>
</feature>
<dbReference type="OrthoDB" id="9805239at2"/>
<evidence type="ECO:0000313" key="9">
    <source>
        <dbReference type="EMBL" id="RKD73324.1"/>
    </source>
</evidence>
<evidence type="ECO:0000313" key="10">
    <source>
        <dbReference type="Proteomes" id="UP000285120"/>
    </source>
</evidence>
<sequence>MKAYIFLIITVIIFTGNILVGKALEDIPPFTIAFLRVGIALAVVLPIGWKQAVRHREVFRSEWKPLLGLALTGVAFFNAFIYLSLKYTSASNVAILESSIPVVTIAASFFLFQERLKGYQWAGVVLSVGGAVWVITDGSMEVIRSLSFNRGDVIMLAAVAVWVIYSFLVKMHMFKFPAYGSLLVMLAAATLVLLPFAAVETILYGLPPIDGYQDAAGIAYLGIFPSVIALLLWNRSIAEIGASQSSVFLNLLPVFTMAGAYIFLGDTITWTQAGGAVVVISGVMLTTRKSIGFRRIKKHNE</sequence>
<reference evidence="9 10" key="1">
    <citation type="submission" date="2018-09" db="EMBL/GenBank/DDBJ databases">
        <title>Genomic Encyclopedia of Archaeal and Bacterial Type Strains, Phase II (KMG-II): from individual species to whole genera.</title>
        <authorList>
            <person name="Goeker M."/>
        </authorList>
    </citation>
    <scope>NUCLEOTIDE SEQUENCE [LARGE SCALE GENOMIC DNA]</scope>
    <source>
        <strain evidence="9 10">DSM 17008</strain>
    </source>
</reference>
<feature type="transmembrane region" description="Helical" evidence="7">
    <location>
        <begin position="66"/>
        <end position="85"/>
    </location>
</feature>
<dbReference type="PANTHER" id="PTHR32322">
    <property type="entry name" value="INNER MEMBRANE TRANSPORTER"/>
    <property type="match status" value="1"/>
</dbReference>
<dbReference type="InterPro" id="IPR037185">
    <property type="entry name" value="EmrE-like"/>
</dbReference>
<evidence type="ECO:0000256" key="5">
    <source>
        <dbReference type="ARBA" id="ARBA00022989"/>
    </source>
</evidence>
<keyword evidence="5 7" id="KW-1133">Transmembrane helix</keyword>
<accession>A0A419V4A8</accession>
<evidence type="ECO:0000256" key="3">
    <source>
        <dbReference type="ARBA" id="ARBA00022475"/>
    </source>
</evidence>
<evidence type="ECO:0000259" key="8">
    <source>
        <dbReference type="Pfam" id="PF00892"/>
    </source>
</evidence>
<feature type="transmembrane region" description="Helical" evidence="7">
    <location>
        <begin position="270"/>
        <end position="287"/>
    </location>
</feature>
<dbReference type="InterPro" id="IPR000620">
    <property type="entry name" value="EamA_dom"/>
</dbReference>
<dbReference type="RefSeq" id="WP_120192803.1">
    <property type="nucleotide sequence ID" value="NZ_RAPK01000008.1"/>
</dbReference>
<dbReference type="PANTHER" id="PTHR32322:SF18">
    <property type="entry name" value="S-ADENOSYLMETHIONINE_S-ADENOSYLHOMOCYSTEINE TRANSPORTER"/>
    <property type="match status" value="1"/>
</dbReference>